<dbReference type="Pfam" id="PF02518">
    <property type="entry name" value="HATPase_c"/>
    <property type="match status" value="1"/>
</dbReference>
<dbReference type="SMART" id="SM00388">
    <property type="entry name" value="HisKA"/>
    <property type="match status" value="1"/>
</dbReference>
<dbReference type="InterPro" id="IPR011006">
    <property type="entry name" value="CheY-like_superfamily"/>
</dbReference>
<name>A0ABU9GPY7_9GAMM</name>
<dbReference type="Gene3D" id="1.10.287.130">
    <property type="match status" value="1"/>
</dbReference>
<dbReference type="CDD" id="cd00156">
    <property type="entry name" value="REC"/>
    <property type="match status" value="1"/>
</dbReference>
<dbReference type="InterPro" id="IPR003594">
    <property type="entry name" value="HATPase_dom"/>
</dbReference>
<evidence type="ECO:0000313" key="10">
    <source>
        <dbReference type="Proteomes" id="UP001369082"/>
    </source>
</evidence>
<keyword evidence="3 9" id="KW-0808">Transferase</keyword>
<accession>A0ABU9GPY7</accession>
<proteinExistence type="predicted"/>
<dbReference type="Gene3D" id="3.40.50.2300">
    <property type="match status" value="1"/>
</dbReference>
<dbReference type="SMART" id="SM00387">
    <property type="entry name" value="HATPase_c"/>
    <property type="match status" value="1"/>
</dbReference>
<evidence type="ECO:0000256" key="6">
    <source>
        <dbReference type="PROSITE-ProRule" id="PRU00169"/>
    </source>
</evidence>
<dbReference type="SUPFAM" id="SSF55874">
    <property type="entry name" value="ATPase domain of HSP90 chaperone/DNA topoisomerase II/histidine kinase"/>
    <property type="match status" value="1"/>
</dbReference>
<comment type="catalytic activity">
    <reaction evidence="1">
        <text>ATP + protein L-histidine = ADP + protein N-phospho-L-histidine.</text>
        <dbReference type="EC" id="2.7.13.3"/>
    </reaction>
</comment>
<dbReference type="PANTHER" id="PTHR43711:SF1">
    <property type="entry name" value="HISTIDINE KINASE 1"/>
    <property type="match status" value="1"/>
</dbReference>
<dbReference type="EMBL" id="JBAKAZ010000020">
    <property type="protein sequence ID" value="MEL0629356.1"/>
    <property type="molecule type" value="Genomic_DNA"/>
</dbReference>
<feature type="modified residue" description="4-aspartylphosphate" evidence="6">
    <location>
        <position position="303"/>
    </location>
</feature>
<feature type="domain" description="Histidine kinase" evidence="7">
    <location>
        <begin position="20"/>
        <end position="235"/>
    </location>
</feature>
<evidence type="ECO:0000256" key="1">
    <source>
        <dbReference type="ARBA" id="ARBA00000085"/>
    </source>
</evidence>
<dbReference type="SUPFAM" id="SSF52172">
    <property type="entry name" value="CheY-like"/>
    <property type="match status" value="1"/>
</dbReference>
<evidence type="ECO:0000256" key="4">
    <source>
        <dbReference type="ARBA" id="ARBA00022777"/>
    </source>
</evidence>
<gene>
    <name evidence="9" type="ORF">V6256_07020</name>
</gene>
<keyword evidence="4 9" id="KW-0418">Kinase</keyword>
<dbReference type="PANTHER" id="PTHR43711">
    <property type="entry name" value="TWO-COMPONENT HISTIDINE KINASE"/>
    <property type="match status" value="1"/>
</dbReference>
<keyword evidence="10" id="KW-1185">Reference proteome</keyword>
<reference evidence="9 10" key="1">
    <citation type="submission" date="2024-02" db="EMBL/GenBank/DDBJ databases">
        <title>Bacteria isolated from the canopy kelp, Nereocystis luetkeana.</title>
        <authorList>
            <person name="Pfister C.A."/>
            <person name="Younker I.T."/>
            <person name="Light S.H."/>
        </authorList>
    </citation>
    <scope>NUCLEOTIDE SEQUENCE [LARGE SCALE GENOMIC DNA]</scope>
    <source>
        <strain evidence="9 10">TI.1.05</strain>
    </source>
</reference>
<dbReference type="InterPro" id="IPR003661">
    <property type="entry name" value="HisK_dim/P_dom"/>
</dbReference>
<dbReference type="GO" id="GO:0004673">
    <property type="term" value="F:protein histidine kinase activity"/>
    <property type="evidence" value="ECO:0007669"/>
    <property type="project" value="UniProtKB-EC"/>
</dbReference>
<feature type="domain" description="Response regulatory" evidence="8">
    <location>
        <begin position="254"/>
        <end position="371"/>
    </location>
</feature>
<evidence type="ECO:0000256" key="3">
    <source>
        <dbReference type="ARBA" id="ARBA00022679"/>
    </source>
</evidence>
<dbReference type="Pfam" id="PF00072">
    <property type="entry name" value="Response_reg"/>
    <property type="match status" value="1"/>
</dbReference>
<evidence type="ECO:0000259" key="7">
    <source>
        <dbReference type="PROSITE" id="PS50109"/>
    </source>
</evidence>
<keyword evidence="6" id="KW-0597">Phosphoprotein</keyword>
<dbReference type="Pfam" id="PF00512">
    <property type="entry name" value="HisKA"/>
    <property type="match status" value="1"/>
</dbReference>
<dbReference type="Gene3D" id="3.30.565.10">
    <property type="entry name" value="Histidine kinase-like ATPase, C-terminal domain"/>
    <property type="match status" value="1"/>
</dbReference>
<dbReference type="InterPro" id="IPR005467">
    <property type="entry name" value="His_kinase_dom"/>
</dbReference>
<dbReference type="PROSITE" id="PS50110">
    <property type="entry name" value="RESPONSE_REGULATORY"/>
    <property type="match status" value="1"/>
</dbReference>
<organism evidence="9 10">
    <name type="scientific">Psychromonas aquatilis</name>
    <dbReference type="NCBI Taxonomy" id="2005072"/>
    <lineage>
        <taxon>Bacteria</taxon>
        <taxon>Pseudomonadati</taxon>
        <taxon>Pseudomonadota</taxon>
        <taxon>Gammaproteobacteria</taxon>
        <taxon>Alteromonadales</taxon>
        <taxon>Psychromonadaceae</taxon>
        <taxon>Psychromonas</taxon>
    </lineage>
</organism>
<dbReference type="InterPro" id="IPR036097">
    <property type="entry name" value="HisK_dim/P_sf"/>
</dbReference>
<dbReference type="InterPro" id="IPR036890">
    <property type="entry name" value="HATPase_C_sf"/>
</dbReference>
<dbReference type="CDD" id="cd00082">
    <property type="entry name" value="HisKA"/>
    <property type="match status" value="1"/>
</dbReference>
<dbReference type="InterPro" id="IPR050736">
    <property type="entry name" value="Sensor_HK_Regulatory"/>
</dbReference>
<protein>
    <recommendedName>
        <fullName evidence="2">histidine kinase</fullName>
        <ecNumber evidence="2">2.7.13.3</ecNumber>
    </recommendedName>
</protein>
<dbReference type="SMART" id="SM00448">
    <property type="entry name" value="REC"/>
    <property type="match status" value="1"/>
</dbReference>
<dbReference type="SUPFAM" id="SSF47384">
    <property type="entry name" value="Homodimeric domain of signal transducing histidine kinase"/>
    <property type="match status" value="1"/>
</dbReference>
<dbReference type="PROSITE" id="PS50109">
    <property type="entry name" value="HIS_KIN"/>
    <property type="match status" value="1"/>
</dbReference>
<dbReference type="InterPro" id="IPR001789">
    <property type="entry name" value="Sig_transdc_resp-reg_receiver"/>
</dbReference>
<dbReference type="RefSeq" id="WP_341597367.1">
    <property type="nucleotide sequence ID" value="NZ_JBAKAZ010000020.1"/>
</dbReference>
<keyword evidence="5" id="KW-0902">Two-component regulatory system</keyword>
<evidence type="ECO:0000256" key="5">
    <source>
        <dbReference type="ARBA" id="ARBA00023012"/>
    </source>
</evidence>
<comment type="caution">
    <text evidence="9">The sequence shown here is derived from an EMBL/GenBank/DDBJ whole genome shotgun (WGS) entry which is preliminary data.</text>
</comment>
<sequence>MTIKPQEEIISPKTSRYLNRIIHDIRQPLSSLSLYGQLLENKLQLSPHYQLAKNIKLASEDIDRWLSALLDLSRLDSGTMTVNVSDFSLVSTLSPLIKKNQFIAKQSGMKISVHLPEMQVTSDQRLLTEIVDTLLNNALLHSSSKKTAKVLLSVRRYQGKALLQVWNQGAKIPDQLIGSLFDEIALADNPLHNKSKGIGLGLPIAQRKAQLCNTNIKVTTDNNGSCFSITLNLARNIIIPTNLNNLANTPANFNILLIDDDQGILSALSMLLENWGYKVDCANTAEAGLRQFNLKSYHLVITDYRFSTQQTGLDVIKAIKNINAIPAILLTGEADPNKLKEVQDLAKKINYKILHKPVKPASLRFLLTQLLK</sequence>
<dbReference type="EC" id="2.7.13.3" evidence="2"/>
<evidence type="ECO:0000256" key="2">
    <source>
        <dbReference type="ARBA" id="ARBA00012438"/>
    </source>
</evidence>
<evidence type="ECO:0000313" key="9">
    <source>
        <dbReference type="EMBL" id="MEL0629356.1"/>
    </source>
</evidence>
<evidence type="ECO:0000259" key="8">
    <source>
        <dbReference type="PROSITE" id="PS50110"/>
    </source>
</evidence>
<dbReference type="Proteomes" id="UP001369082">
    <property type="component" value="Unassembled WGS sequence"/>
</dbReference>